<evidence type="ECO:0000313" key="3">
    <source>
        <dbReference type="Proteomes" id="UP000276603"/>
    </source>
</evidence>
<dbReference type="OrthoDB" id="2972467at2"/>
<dbReference type="InterPro" id="IPR022385">
    <property type="entry name" value="Rhs_assc_core"/>
</dbReference>
<accession>A0A3B0BV70</accession>
<name>A0A3B0BV70_9FLAO</name>
<evidence type="ECO:0000259" key="1">
    <source>
        <dbReference type="Pfam" id="PF15528"/>
    </source>
</evidence>
<proteinExistence type="predicted"/>
<sequence>MYTYSAKITVSHYKSLLSRKHGSFSDYRYGFQGQEMDNELKGEGNSLNYKYRMHDPRVGRFFAVDPLADEYPYYSTYAFSGNRVIDATEQEGQEPKILYDLAKLVSPFTVRFTHKVGTHETGIGVETSIGLPKILPFSIRKNYSATFFADDALQDGPVVETTNSKEVSYLSGLLSVESKVYNSGETSQTTGTVTIGSPIINAKYENDWFDPGLVDKLDPFDILPAELGDGGDRFRTARVDINLGPFSTGFKLGTGDPGLDKFERRKNIDFESPDSGPFGTYRLNPDTGDNPDNIRLGIGYFGIGPFKVGTDSEKLRDLIQNKIVHDRISKSPRFKVIDKESKSFIEISNE</sequence>
<reference evidence="2 3" key="1">
    <citation type="submission" date="2018-10" db="EMBL/GenBank/DDBJ databases">
        <title>Ulvibacterium marinum gen. nov., sp. nov., a novel marine bacterium of the family Flavobacteriaceae, isolated from a culture of the green alga Ulva prolifera.</title>
        <authorList>
            <person name="Zhang Z."/>
        </authorList>
    </citation>
    <scope>NUCLEOTIDE SEQUENCE [LARGE SCALE GENOMIC DNA]</scope>
    <source>
        <strain evidence="2 3">CCMM003</strain>
    </source>
</reference>
<dbReference type="NCBIfam" id="TIGR03696">
    <property type="entry name" value="Rhs_assc_core"/>
    <property type="match status" value="1"/>
</dbReference>
<evidence type="ECO:0000313" key="2">
    <source>
        <dbReference type="EMBL" id="RKN76822.1"/>
    </source>
</evidence>
<dbReference type="RefSeq" id="WP_120714169.1">
    <property type="nucleotide sequence ID" value="NZ_RBCJ01000006.1"/>
</dbReference>
<dbReference type="EMBL" id="RBCJ01000006">
    <property type="protein sequence ID" value="RKN76822.1"/>
    <property type="molecule type" value="Genomic_DNA"/>
</dbReference>
<feature type="domain" description="Bacterial toxin 23" evidence="1">
    <location>
        <begin position="176"/>
        <end position="326"/>
    </location>
</feature>
<dbReference type="AlphaFoldDB" id="A0A3B0BV70"/>
<dbReference type="Pfam" id="PF15528">
    <property type="entry name" value="Ntox23"/>
    <property type="match status" value="1"/>
</dbReference>
<keyword evidence="3" id="KW-1185">Reference proteome</keyword>
<gene>
    <name evidence="2" type="ORF">D7Z94_23865</name>
</gene>
<protein>
    <recommendedName>
        <fullName evidence="1">Bacterial toxin 23 domain-containing protein</fullName>
    </recommendedName>
</protein>
<organism evidence="2 3">
    <name type="scientific">Ulvibacterium marinum</name>
    <dbReference type="NCBI Taxonomy" id="2419782"/>
    <lineage>
        <taxon>Bacteria</taxon>
        <taxon>Pseudomonadati</taxon>
        <taxon>Bacteroidota</taxon>
        <taxon>Flavobacteriia</taxon>
        <taxon>Flavobacteriales</taxon>
        <taxon>Flavobacteriaceae</taxon>
        <taxon>Ulvibacterium</taxon>
    </lineage>
</organism>
<comment type="caution">
    <text evidence="2">The sequence shown here is derived from an EMBL/GenBank/DDBJ whole genome shotgun (WGS) entry which is preliminary data.</text>
</comment>
<dbReference type="InterPro" id="IPR029115">
    <property type="entry name" value="Ntox23"/>
</dbReference>
<dbReference type="Proteomes" id="UP000276603">
    <property type="component" value="Unassembled WGS sequence"/>
</dbReference>
<dbReference type="Gene3D" id="2.180.10.10">
    <property type="entry name" value="RHS repeat-associated core"/>
    <property type="match status" value="1"/>
</dbReference>